<dbReference type="InterPro" id="IPR023214">
    <property type="entry name" value="HAD_sf"/>
</dbReference>
<keyword evidence="2" id="KW-1185">Reference proteome</keyword>
<protein>
    <submittedName>
        <fullName evidence="1">HAD-IA family hydrolase</fullName>
    </submittedName>
</protein>
<dbReference type="EMBL" id="JAUFPU010000008">
    <property type="protein sequence ID" value="MDN3576935.1"/>
    <property type="molecule type" value="Genomic_DNA"/>
</dbReference>
<evidence type="ECO:0000313" key="1">
    <source>
        <dbReference type="EMBL" id="MDN3576935.1"/>
    </source>
</evidence>
<dbReference type="PANTHER" id="PTHR43434">
    <property type="entry name" value="PHOSPHOGLYCOLATE PHOSPHATASE"/>
    <property type="match status" value="1"/>
</dbReference>
<dbReference type="NCBIfam" id="TIGR01662">
    <property type="entry name" value="HAD-SF-IIIA"/>
    <property type="match status" value="1"/>
</dbReference>
<keyword evidence="1" id="KW-0378">Hydrolase</keyword>
<dbReference type="Gene3D" id="3.40.50.1000">
    <property type="entry name" value="HAD superfamily/HAD-like"/>
    <property type="match status" value="1"/>
</dbReference>
<dbReference type="InterPro" id="IPR023198">
    <property type="entry name" value="PGP-like_dom2"/>
</dbReference>
<dbReference type="SFLD" id="SFLDG01129">
    <property type="entry name" value="C1.5:_HAD__Beta-PGM__Phosphata"/>
    <property type="match status" value="1"/>
</dbReference>
<proteinExistence type="predicted"/>
<comment type="caution">
    <text evidence="1">The sequence shown here is derived from an EMBL/GenBank/DDBJ whole genome shotgun (WGS) entry which is preliminary data.</text>
</comment>
<dbReference type="SFLD" id="SFLDG01135">
    <property type="entry name" value="C1.5.6:_HAD__Beta-PGM__Phospha"/>
    <property type="match status" value="1"/>
</dbReference>
<dbReference type="InterPro" id="IPR006549">
    <property type="entry name" value="HAD-SF_hydro_IIIA"/>
</dbReference>
<dbReference type="NCBIfam" id="TIGR01549">
    <property type="entry name" value="HAD-SF-IA-v1"/>
    <property type="match status" value="1"/>
</dbReference>
<dbReference type="SUPFAM" id="SSF56784">
    <property type="entry name" value="HAD-like"/>
    <property type="match status" value="1"/>
</dbReference>
<dbReference type="Gene3D" id="1.10.150.240">
    <property type="entry name" value="Putative phosphatase, domain 2"/>
    <property type="match status" value="1"/>
</dbReference>
<dbReference type="SFLD" id="SFLDS00003">
    <property type="entry name" value="Haloacid_Dehalogenase"/>
    <property type="match status" value="1"/>
</dbReference>
<gene>
    <name evidence="1" type="ORF">QWZ03_09170</name>
</gene>
<dbReference type="Pfam" id="PF13419">
    <property type="entry name" value="HAD_2"/>
    <property type="match status" value="1"/>
</dbReference>
<organism evidence="1 2">
    <name type="scientific">Chitinimonas viridis</name>
    <dbReference type="NCBI Taxonomy" id="664880"/>
    <lineage>
        <taxon>Bacteria</taxon>
        <taxon>Pseudomonadati</taxon>
        <taxon>Pseudomonadota</taxon>
        <taxon>Betaproteobacteria</taxon>
        <taxon>Neisseriales</taxon>
        <taxon>Chitinibacteraceae</taxon>
        <taxon>Chitinimonas</taxon>
    </lineage>
</organism>
<accession>A0ABT8B5D0</accession>
<dbReference type="InterPro" id="IPR050155">
    <property type="entry name" value="HAD-like_hydrolase_sf"/>
</dbReference>
<dbReference type="PANTHER" id="PTHR43434:SF24">
    <property type="entry name" value="HYDROLASE-RELATED"/>
    <property type="match status" value="1"/>
</dbReference>
<dbReference type="InterPro" id="IPR006439">
    <property type="entry name" value="HAD-SF_hydro_IA"/>
</dbReference>
<reference evidence="1" key="2">
    <citation type="submission" date="2023-06" db="EMBL/GenBank/DDBJ databases">
        <authorList>
            <person name="Lucena T."/>
            <person name="Sun Q."/>
        </authorList>
    </citation>
    <scope>NUCLEOTIDE SEQUENCE</scope>
    <source>
        <strain evidence="1">CECT 7703</strain>
    </source>
</reference>
<sequence>MMADRFDLLIFDWDGTLADSTALITRSIQLAFADVGLAVPSRQQASYVIGYGLNEAMRFLAPEATAAQVAQIVDAYKTHYLARDGEIALFDGVAEALAHYRSAGYQMAVATGKSRRGLDRVLEQTGMGAFFETTRCADECHSKPHPQMLEEITELLGVAPQRSVMIGDTTHDLQMALNAGTPALGVAYGAHPKADLAALQPLGLFDTFAELDGWLREHG</sequence>
<dbReference type="Proteomes" id="UP001180081">
    <property type="component" value="Unassembled WGS sequence"/>
</dbReference>
<dbReference type="InterPro" id="IPR041492">
    <property type="entry name" value="HAD_2"/>
</dbReference>
<evidence type="ECO:0000313" key="2">
    <source>
        <dbReference type="Proteomes" id="UP001180081"/>
    </source>
</evidence>
<dbReference type="InterPro" id="IPR036412">
    <property type="entry name" value="HAD-like_sf"/>
</dbReference>
<name>A0ABT8B5D0_9NEIS</name>
<dbReference type="GO" id="GO:0016787">
    <property type="term" value="F:hydrolase activity"/>
    <property type="evidence" value="ECO:0007669"/>
    <property type="project" value="UniProtKB-KW"/>
</dbReference>
<reference evidence="1" key="1">
    <citation type="journal article" date="2014" name="Int. J. Syst. Evol. Microbiol.">
        <title>Complete genome of a new Firmicutes species belonging to the dominant human colonic microbiota ('Ruminococcus bicirculans') reveals two chromosomes and a selective capacity to utilize plant glucans.</title>
        <authorList>
            <consortium name="NISC Comparative Sequencing Program"/>
            <person name="Wegmann U."/>
            <person name="Louis P."/>
            <person name="Goesmann A."/>
            <person name="Henrissat B."/>
            <person name="Duncan S.H."/>
            <person name="Flint H.J."/>
        </authorList>
    </citation>
    <scope>NUCLEOTIDE SEQUENCE</scope>
    <source>
        <strain evidence="1">CECT 7703</strain>
    </source>
</reference>